<name>Q7F0R2_ORYSJ</name>
<evidence type="ECO:0000313" key="2">
    <source>
        <dbReference type="EMBL" id="BAD30443.1"/>
    </source>
</evidence>
<organism evidence="1 3">
    <name type="scientific">Oryza sativa subsp. japonica</name>
    <name type="common">Rice</name>
    <dbReference type="NCBI Taxonomy" id="39947"/>
    <lineage>
        <taxon>Eukaryota</taxon>
        <taxon>Viridiplantae</taxon>
        <taxon>Streptophyta</taxon>
        <taxon>Embryophyta</taxon>
        <taxon>Tracheophyta</taxon>
        <taxon>Spermatophyta</taxon>
        <taxon>Magnoliopsida</taxon>
        <taxon>Liliopsida</taxon>
        <taxon>Poales</taxon>
        <taxon>Poaceae</taxon>
        <taxon>BOP clade</taxon>
        <taxon>Oryzoideae</taxon>
        <taxon>Oryzeae</taxon>
        <taxon>Oryzinae</taxon>
        <taxon>Oryza</taxon>
        <taxon>Oryza sativa</taxon>
    </lineage>
</organism>
<evidence type="ECO:0000313" key="1">
    <source>
        <dbReference type="EMBL" id="BAC07100.1"/>
    </source>
</evidence>
<reference evidence="3" key="4">
    <citation type="journal article" date="2008" name="Nucleic Acids Res.">
        <title>The rice annotation project database (RAP-DB): 2008 update.</title>
        <authorList>
            <consortium name="The rice annotation project (RAP)"/>
        </authorList>
    </citation>
    <scope>GENOME REANNOTATION</scope>
    <source>
        <strain evidence="3">cv. Nipponbare</strain>
    </source>
</reference>
<reference evidence="2" key="1">
    <citation type="submission" date="2001-08" db="EMBL/GenBank/DDBJ databases">
        <title>Oryza sativa nipponbare(GA3) genomic DNA, chromosome 7, BAC clone:OJ1197_D06.</title>
        <authorList>
            <person name="Sasaki T."/>
            <person name="Matsumoto T."/>
            <person name="Yamamoto K."/>
        </authorList>
    </citation>
    <scope>NUCLEOTIDE SEQUENCE</scope>
</reference>
<dbReference type="EMBL" id="AP004006">
    <property type="protein sequence ID" value="BAD30443.1"/>
    <property type="molecule type" value="Genomic_DNA"/>
</dbReference>
<reference evidence="1" key="2">
    <citation type="submission" date="2001-10" db="EMBL/GenBank/DDBJ databases">
        <title>Oryza sativa nipponbare(GA3) genomic DNA, chromosome 7, PAC clone:P0005E02.</title>
        <authorList>
            <person name="Sasaki T."/>
            <person name="Matsumoto T."/>
            <person name="Yamamoto K."/>
        </authorList>
    </citation>
    <scope>NUCLEOTIDE SEQUENCE</scope>
</reference>
<protein>
    <submittedName>
        <fullName evidence="1">Uncharacterized protein</fullName>
    </submittedName>
</protein>
<evidence type="ECO:0000313" key="3">
    <source>
        <dbReference type="Proteomes" id="UP000000763"/>
    </source>
</evidence>
<accession>Q7F0R2</accession>
<gene>
    <name evidence="1" type="primary">P0005E02.109</name>
    <name evidence="2" type="synonym">OJ1197_D06.102</name>
</gene>
<dbReference type="EMBL" id="AP004259">
    <property type="protein sequence ID" value="BAC07100.1"/>
    <property type="molecule type" value="Genomic_DNA"/>
</dbReference>
<dbReference type="Proteomes" id="UP000000763">
    <property type="component" value="Chromosome 7"/>
</dbReference>
<reference evidence="3" key="3">
    <citation type="journal article" date="2005" name="Nature">
        <title>The map-based sequence of the rice genome.</title>
        <authorList>
            <consortium name="International rice genome sequencing project (IRGSP)"/>
            <person name="Matsumoto T."/>
            <person name="Wu J."/>
            <person name="Kanamori H."/>
            <person name="Katayose Y."/>
            <person name="Fujisawa M."/>
            <person name="Namiki N."/>
            <person name="Mizuno H."/>
            <person name="Yamamoto K."/>
            <person name="Antonio B.A."/>
            <person name="Baba T."/>
            <person name="Sakata K."/>
            <person name="Nagamura Y."/>
            <person name="Aoki H."/>
            <person name="Arikawa K."/>
            <person name="Arita K."/>
            <person name="Bito T."/>
            <person name="Chiden Y."/>
            <person name="Fujitsuka N."/>
            <person name="Fukunaka R."/>
            <person name="Hamada M."/>
            <person name="Harada C."/>
            <person name="Hayashi A."/>
            <person name="Hijishita S."/>
            <person name="Honda M."/>
            <person name="Hosokawa S."/>
            <person name="Ichikawa Y."/>
            <person name="Idonuma A."/>
            <person name="Iijima M."/>
            <person name="Ikeda M."/>
            <person name="Ikeno M."/>
            <person name="Ito K."/>
            <person name="Ito S."/>
            <person name="Ito T."/>
            <person name="Ito Y."/>
            <person name="Ito Y."/>
            <person name="Iwabuchi A."/>
            <person name="Kamiya K."/>
            <person name="Karasawa W."/>
            <person name="Kurita K."/>
            <person name="Katagiri S."/>
            <person name="Kikuta A."/>
            <person name="Kobayashi H."/>
            <person name="Kobayashi N."/>
            <person name="Machita K."/>
            <person name="Maehara T."/>
            <person name="Masukawa M."/>
            <person name="Mizubayashi T."/>
            <person name="Mukai Y."/>
            <person name="Nagasaki H."/>
            <person name="Nagata Y."/>
            <person name="Naito S."/>
            <person name="Nakashima M."/>
            <person name="Nakama Y."/>
            <person name="Nakamichi Y."/>
            <person name="Nakamura M."/>
            <person name="Meguro A."/>
            <person name="Negishi M."/>
            <person name="Ohta I."/>
            <person name="Ohta T."/>
            <person name="Okamoto M."/>
            <person name="Ono N."/>
            <person name="Saji S."/>
            <person name="Sakaguchi M."/>
            <person name="Sakai K."/>
            <person name="Shibata M."/>
            <person name="Shimokawa T."/>
            <person name="Song J."/>
            <person name="Takazaki Y."/>
            <person name="Terasawa K."/>
            <person name="Tsugane M."/>
            <person name="Tsuji K."/>
            <person name="Ueda S."/>
            <person name="Waki K."/>
            <person name="Yamagata H."/>
            <person name="Yamamoto M."/>
            <person name="Yamamoto S."/>
            <person name="Yamane H."/>
            <person name="Yoshiki S."/>
            <person name="Yoshihara R."/>
            <person name="Yukawa K."/>
            <person name="Zhong H."/>
            <person name="Yano M."/>
            <person name="Yuan Q."/>
            <person name="Ouyang S."/>
            <person name="Liu J."/>
            <person name="Jones K.M."/>
            <person name="Gansberger K."/>
            <person name="Moffat K."/>
            <person name="Hill J."/>
            <person name="Bera J."/>
            <person name="Fadrosh D."/>
            <person name="Jin S."/>
            <person name="Johri S."/>
            <person name="Kim M."/>
            <person name="Overton L."/>
            <person name="Reardon M."/>
            <person name="Tsitrin T."/>
            <person name="Vuong H."/>
            <person name="Weaver B."/>
            <person name="Ciecko A."/>
            <person name="Tallon L."/>
            <person name="Jackson J."/>
            <person name="Pai G."/>
            <person name="Aken S.V."/>
            <person name="Utterback T."/>
            <person name="Reidmuller S."/>
            <person name="Feldblyum T."/>
            <person name="Hsiao J."/>
            <person name="Zismann V."/>
            <person name="Iobst S."/>
            <person name="de Vazeille A.R."/>
            <person name="Buell C.R."/>
            <person name="Ying K."/>
            <person name="Li Y."/>
            <person name="Lu T."/>
            <person name="Huang Y."/>
            <person name="Zhao Q."/>
            <person name="Feng Q."/>
            <person name="Zhang L."/>
            <person name="Zhu J."/>
            <person name="Weng Q."/>
            <person name="Mu J."/>
            <person name="Lu Y."/>
            <person name="Fan D."/>
            <person name="Liu Y."/>
            <person name="Guan J."/>
            <person name="Zhang Y."/>
            <person name="Yu S."/>
            <person name="Liu X."/>
            <person name="Zhang Y."/>
            <person name="Hong G."/>
            <person name="Han B."/>
            <person name="Choisne N."/>
            <person name="Demange N."/>
            <person name="Orjeda G."/>
            <person name="Samain S."/>
            <person name="Cattolico L."/>
            <person name="Pelletier E."/>
            <person name="Couloux A."/>
            <person name="Segurens B."/>
            <person name="Wincker P."/>
            <person name="D'Hont A."/>
            <person name="Scarpelli C."/>
            <person name="Weissenbach J."/>
            <person name="Salanoubat M."/>
            <person name="Quetier F."/>
            <person name="Yu Y."/>
            <person name="Kim H.R."/>
            <person name="Rambo T."/>
            <person name="Currie J."/>
            <person name="Collura K."/>
            <person name="Luo M."/>
            <person name="Yang T."/>
            <person name="Ammiraju J.S.S."/>
            <person name="Engler F."/>
            <person name="Soderlund C."/>
            <person name="Wing R.A."/>
            <person name="Palmer L.E."/>
            <person name="de la Bastide M."/>
            <person name="Spiegel L."/>
            <person name="Nascimento L."/>
            <person name="Zutavern T."/>
            <person name="O'Shaughnessy A."/>
            <person name="Dike S."/>
            <person name="Dedhia N."/>
            <person name="Preston R."/>
            <person name="Balija V."/>
            <person name="McCombie W.R."/>
            <person name="Chow T."/>
            <person name="Chen H."/>
            <person name="Chung M."/>
            <person name="Chen C."/>
            <person name="Shaw J."/>
            <person name="Wu H."/>
            <person name="Hsiao K."/>
            <person name="Chao Y."/>
            <person name="Chu M."/>
            <person name="Cheng C."/>
            <person name="Hour A."/>
            <person name="Lee P."/>
            <person name="Lin S."/>
            <person name="Lin Y."/>
            <person name="Liou J."/>
            <person name="Liu S."/>
            <person name="Hsing Y."/>
            <person name="Raghuvanshi S."/>
            <person name="Mohanty A."/>
            <person name="Bharti A.K."/>
            <person name="Gaur A."/>
            <person name="Gupta V."/>
            <person name="Kumar D."/>
            <person name="Ravi V."/>
            <person name="Vij S."/>
            <person name="Kapur A."/>
            <person name="Khurana P."/>
            <person name="Khurana P."/>
            <person name="Khurana J.P."/>
            <person name="Tyagi A.K."/>
            <person name="Gaikwad K."/>
            <person name="Singh A."/>
            <person name="Dalal V."/>
            <person name="Srivastava S."/>
            <person name="Dixit A."/>
            <person name="Pal A.K."/>
            <person name="Ghazi I.A."/>
            <person name="Yadav M."/>
            <person name="Pandit A."/>
            <person name="Bhargava A."/>
            <person name="Sureshbabu K."/>
            <person name="Batra K."/>
            <person name="Sharma T.R."/>
            <person name="Mohapatra T."/>
            <person name="Singh N.K."/>
            <person name="Messing J."/>
            <person name="Nelson A.B."/>
            <person name="Fuks G."/>
            <person name="Kavchok S."/>
            <person name="Keizer G."/>
            <person name="Linton E."/>
            <person name="Llaca V."/>
            <person name="Song R."/>
            <person name="Tanyolac B."/>
            <person name="Young S."/>
            <person name="Ho-Il K."/>
            <person name="Hahn J.H."/>
            <person name="Sangsakoo G."/>
            <person name="Vanavichit A."/>
            <person name="de Mattos Luiz.A.T."/>
            <person name="Zimmer P.D."/>
            <person name="Malone G."/>
            <person name="Dellagostin O."/>
            <person name="de Oliveira A.C."/>
            <person name="Bevan M."/>
            <person name="Bancroft I."/>
            <person name="Minx P."/>
            <person name="Cordum H."/>
            <person name="Wilson R."/>
            <person name="Cheng Z."/>
            <person name="Jin W."/>
            <person name="Jiang J."/>
            <person name="Leong S.A."/>
            <person name="Iwama H."/>
            <person name="Gojobori T."/>
            <person name="Itoh T."/>
            <person name="Niimura Y."/>
            <person name="Fujii Y."/>
            <person name="Habara T."/>
            <person name="Sakai H."/>
            <person name="Sato Y."/>
            <person name="Wilson G."/>
            <person name="Kumar K."/>
            <person name="McCouch S."/>
            <person name="Juretic N."/>
            <person name="Hoen D."/>
            <person name="Wright S."/>
            <person name="Bruskiewich R."/>
            <person name="Bureau T."/>
            <person name="Miyao A."/>
            <person name="Hirochika H."/>
            <person name="Nishikawa T."/>
            <person name="Kadowaki K."/>
            <person name="Sugiura M."/>
            <person name="Burr B."/>
            <person name="Sasaki T."/>
        </authorList>
    </citation>
    <scope>NUCLEOTIDE SEQUENCE [LARGE SCALE GENOMIC DNA]</scope>
    <source>
        <strain evidence="3">cv. Nipponbare</strain>
    </source>
</reference>
<sequence length="66" mass="7099">MVWMLVAHSRVYYFAQGQAEHANGGEAAAELATATGAARASDVCALLHGRDQAQQIEWRIDSALRG</sequence>
<proteinExistence type="predicted"/>
<dbReference type="AlphaFoldDB" id="Q7F0R2"/>